<dbReference type="GO" id="GO:0012505">
    <property type="term" value="C:endomembrane system"/>
    <property type="evidence" value="ECO:0007669"/>
    <property type="project" value="UniProtKB-SubCell"/>
</dbReference>
<evidence type="ECO:0000256" key="1">
    <source>
        <dbReference type="ARBA" id="ARBA00005513"/>
    </source>
</evidence>
<dbReference type="RefSeq" id="WP_005188777.1">
    <property type="nucleotide sequence ID" value="NZ_CP045804.1"/>
</dbReference>
<dbReference type="PANTHER" id="PTHR33445">
    <property type="entry name" value="ATP SYNTHASE SUBUNIT B', CHLOROPLASTIC"/>
    <property type="match status" value="1"/>
</dbReference>
<protein>
    <recommendedName>
        <fullName evidence="12">ATP synthase subunit b</fullName>
    </recommendedName>
    <alternativeName>
        <fullName evidence="12">ATP synthase F(0) sector subunit b</fullName>
    </alternativeName>
    <alternativeName>
        <fullName evidence="12">ATPase subunit I</fullName>
    </alternativeName>
    <alternativeName>
        <fullName evidence="12">F-type ATPase subunit b</fullName>
        <shortName evidence="12">F-ATPase subunit b</shortName>
    </alternativeName>
</protein>
<comment type="function">
    <text evidence="10 12">F(1)F(0) ATP synthase produces ATP from ADP in the presence of a proton or sodium gradient. F-type ATPases consist of two structural domains, F(1) containing the extramembraneous catalytic core and F(0) containing the membrane proton channel, linked together by a central stalk and a peripheral stalk. During catalysis, ATP synthesis in the catalytic domain of F(1) is coupled via a rotary mechanism of the central stalk subunits to proton translocation.</text>
</comment>
<keyword evidence="3 12" id="KW-0138">CF(0)</keyword>
<dbReference type="GO" id="GO:0005886">
    <property type="term" value="C:plasma membrane"/>
    <property type="evidence" value="ECO:0007669"/>
    <property type="project" value="UniProtKB-SubCell"/>
</dbReference>
<comment type="function">
    <text evidence="12">Component of the F(0) channel, it forms part of the peripheral stalk, linking F(1) to F(0).</text>
</comment>
<evidence type="ECO:0000256" key="4">
    <source>
        <dbReference type="ARBA" id="ARBA00022692"/>
    </source>
</evidence>
<comment type="similarity">
    <text evidence="1 12 13">Belongs to the ATPase B chain family.</text>
</comment>
<dbReference type="AlphaFoldDB" id="A0A857LKI0"/>
<keyword evidence="9 12" id="KW-0066">ATP synthesis</keyword>
<dbReference type="GO" id="GO:0046933">
    <property type="term" value="F:proton-transporting ATP synthase activity, rotational mechanism"/>
    <property type="evidence" value="ECO:0007669"/>
    <property type="project" value="UniProtKB-UniRule"/>
</dbReference>
<dbReference type="NCBIfam" id="NF004412">
    <property type="entry name" value="PRK05759.1-3"/>
    <property type="match status" value="1"/>
</dbReference>
<sequence length="166" mass="17614">MYLASGSEGEGTSNFLIPNGTFFVCLLIFVVVFLVIKFYVVPPIVQVLDERDARVAKTAEDNKAAAASYEAATTEYEAALKDARGVATGIRDEARAQGNDELAEAKRRATEKADAALAKTTASLRTEADAAAATAQQDVERLSETLAGRVLGVDVRTGKAIQETVS</sequence>
<evidence type="ECO:0000256" key="3">
    <source>
        <dbReference type="ARBA" id="ARBA00022547"/>
    </source>
</evidence>
<evidence type="ECO:0000256" key="11">
    <source>
        <dbReference type="ARBA" id="ARBA00037847"/>
    </source>
</evidence>
<evidence type="ECO:0000256" key="13">
    <source>
        <dbReference type="RuleBase" id="RU003848"/>
    </source>
</evidence>
<keyword evidence="4 12" id="KW-0812">Transmembrane</keyword>
<dbReference type="EMBL" id="CP045810">
    <property type="protein sequence ID" value="QHN39214.1"/>
    <property type="molecule type" value="Genomic_DNA"/>
</dbReference>
<dbReference type="GO" id="GO:0046961">
    <property type="term" value="F:proton-transporting ATPase activity, rotational mechanism"/>
    <property type="evidence" value="ECO:0007669"/>
    <property type="project" value="TreeGrafter"/>
</dbReference>
<comment type="subunit">
    <text evidence="12">F-type ATPases have 2 components, F(1) - the catalytic core - and F(0) - the membrane proton channel. F(1) has five subunits: alpha(3), beta(3), gamma(1), delta(1), epsilon(1). F(0) has three main subunits: a(1), b(2) and c(10-14). The alpha and beta chains form an alternating ring which encloses part of the gamma chain. F(1) is attached to F(0) by a central stalk formed by the gamma and epsilon chains, while a peripheral stalk is formed by the delta and b chains.</text>
</comment>
<dbReference type="GO" id="GO:0045259">
    <property type="term" value="C:proton-transporting ATP synthase complex"/>
    <property type="evidence" value="ECO:0007669"/>
    <property type="project" value="UniProtKB-KW"/>
</dbReference>
<evidence type="ECO:0000256" key="2">
    <source>
        <dbReference type="ARBA" id="ARBA00022448"/>
    </source>
</evidence>
<dbReference type="HAMAP" id="MF_01398">
    <property type="entry name" value="ATP_synth_b_bprime"/>
    <property type="match status" value="1"/>
</dbReference>
<dbReference type="CDD" id="cd06503">
    <property type="entry name" value="ATP-synt_Fo_b"/>
    <property type="match status" value="1"/>
</dbReference>
<accession>A0A857LKI0</accession>
<dbReference type="PANTHER" id="PTHR33445:SF1">
    <property type="entry name" value="ATP SYNTHASE SUBUNIT B"/>
    <property type="match status" value="1"/>
</dbReference>
<evidence type="ECO:0000256" key="9">
    <source>
        <dbReference type="ARBA" id="ARBA00023310"/>
    </source>
</evidence>
<evidence type="ECO:0000256" key="6">
    <source>
        <dbReference type="ARBA" id="ARBA00022989"/>
    </source>
</evidence>
<keyword evidence="2 12" id="KW-0813">Transport</keyword>
<dbReference type="InterPro" id="IPR002146">
    <property type="entry name" value="ATP_synth_b/b'su_bac/chlpt"/>
</dbReference>
<evidence type="ECO:0000256" key="12">
    <source>
        <dbReference type="HAMAP-Rule" id="MF_01398"/>
    </source>
</evidence>
<proteinExistence type="inferred from homology"/>
<organism evidence="14">
    <name type="scientific">Gordonia amarae</name>
    <dbReference type="NCBI Taxonomy" id="36821"/>
    <lineage>
        <taxon>Bacteria</taxon>
        <taxon>Bacillati</taxon>
        <taxon>Actinomycetota</taxon>
        <taxon>Actinomycetes</taxon>
        <taxon>Mycobacteriales</taxon>
        <taxon>Gordoniaceae</taxon>
        <taxon>Gordonia</taxon>
    </lineage>
</organism>
<reference evidence="14" key="1">
    <citation type="journal article" date="2021" name="Nat. Microbiol.">
        <title>Cocultivation of an ultrasmall environmental parasitic bacterium with lytic ability against bacteria associated with wastewater foams.</title>
        <authorList>
            <person name="Batinovic S."/>
            <person name="Rose J.J.A."/>
            <person name="Ratcliffe J."/>
            <person name="Seviour R.J."/>
            <person name="Petrovski S."/>
        </authorList>
    </citation>
    <scope>NUCLEOTIDE SEQUENCE</scope>
    <source>
        <strain evidence="14">CON44</strain>
    </source>
</reference>
<keyword evidence="12" id="KW-1003">Cell membrane</keyword>
<keyword evidence="8 12" id="KW-0472">Membrane</keyword>
<feature type="transmembrane region" description="Helical" evidence="12">
    <location>
        <begin position="20"/>
        <end position="41"/>
    </location>
</feature>
<keyword evidence="5 12" id="KW-0375">Hydrogen ion transport</keyword>
<evidence type="ECO:0000256" key="8">
    <source>
        <dbReference type="ARBA" id="ARBA00023136"/>
    </source>
</evidence>
<evidence type="ECO:0000256" key="5">
    <source>
        <dbReference type="ARBA" id="ARBA00022781"/>
    </source>
</evidence>
<comment type="subcellular location">
    <subcellularLocation>
        <location evidence="12">Cell membrane</location>
        <topology evidence="12">Single-pass membrane protein</topology>
    </subcellularLocation>
    <subcellularLocation>
        <location evidence="11">Endomembrane system</location>
        <topology evidence="11">Single-pass membrane protein</topology>
    </subcellularLocation>
</comment>
<evidence type="ECO:0000256" key="7">
    <source>
        <dbReference type="ARBA" id="ARBA00023065"/>
    </source>
</evidence>
<evidence type="ECO:0000256" key="10">
    <source>
        <dbReference type="ARBA" id="ARBA00025198"/>
    </source>
</evidence>
<keyword evidence="6 12" id="KW-1133">Transmembrane helix</keyword>
<gene>
    <name evidence="12" type="primary">atpF</name>
    <name evidence="14" type="ORF">GII30_08605</name>
</gene>
<dbReference type="InterPro" id="IPR050059">
    <property type="entry name" value="ATP_synthase_B_chain"/>
</dbReference>
<dbReference type="Pfam" id="PF00430">
    <property type="entry name" value="ATP-synt_B"/>
    <property type="match status" value="1"/>
</dbReference>
<evidence type="ECO:0000313" key="14">
    <source>
        <dbReference type="EMBL" id="QHN39214.1"/>
    </source>
</evidence>
<keyword evidence="7 12" id="KW-0406">Ion transport</keyword>
<name>A0A857LKI0_9ACTN</name>